<name>A0A1F5E876_9BACT</name>
<organism evidence="1 2">
    <name type="scientific">Candidatus Beckwithbacteria bacterium RBG_13_42_9</name>
    <dbReference type="NCBI Taxonomy" id="1797457"/>
    <lineage>
        <taxon>Bacteria</taxon>
        <taxon>Candidatus Beckwithiibacteriota</taxon>
    </lineage>
</organism>
<evidence type="ECO:0000313" key="1">
    <source>
        <dbReference type="EMBL" id="OGD63578.1"/>
    </source>
</evidence>
<protein>
    <submittedName>
        <fullName evidence="1">Uncharacterized protein</fullName>
    </submittedName>
</protein>
<dbReference type="AlphaFoldDB" id="A0A1F5E876"/>
<evidence type="ECO:0000313" key="2">
    <source>
        <dbReference type="Proteomes" id="UP000177006"/>
    </source>
</evidence>
<comment type="caution">
    <text evidence="1">The sequence shown here is derived from an EMBL/GenBank/DDBJ whole genome shotgun (WGS) entry which is preliminary data.</text>
</comment>
<sequence length="96" mass="10814">MSLLATRDHPTKFPAAKEAIRQLAEAERVSRETKLGMPISRLGVFFLSRGTWSKLAGSRLDPATFGQMPKDKASQKDMFSRIFSLAGNWLFDNLIR</sequence>
<accession>A0A1F5E876</accession>
<dbReference type="Proteomes" id="UP000177006">
    <property type="component" value="Unassembled WGS sequence"/>
</dbReference>
<gene>
    <name evidence="1" type="ORF">A2160_01750</name>
</gene>
<dbReference type="EMBL" id="MEZK01000007">
    <property type="protein sequence ID" value="OGD63578.1"/>
    <property type="molecule type" value="Genomic_DNA"/>
</dbReference>
<proteinExistence type="predicted"/>
<reference evidence="1 2" key="1">
    <citation type="journal article" date="2016" name="Nat. Commun.">
        <title>Thousands of microbial genomes shed light on interconnected biogeochemical processes in an aquifer system.</title>
        <authorList>
            <person name="Anantharaman K."/>
            <person name="Brown C.T."/>
            <person name="Hug L.A."/>
            <person name="Sharon I."/>
            <person name="Castelle C.J."/>
            <person name="Probst A.J."/>
            <person name="Thomas B.C."/>
            <person name="Singh A."/>
            <person name="Wilkins M.J."/>
            <person name="Karaoz U."/>
            <person name="Brodie E.L."/>
            <person name="Williams K.H."/>
            <person name="Hubbard S.S."/>
            <person name="Banfield J.F."/>
        </authorList>
    </citation>
    <scope>NUCLEOTIDE SEQUENCE [LARGE SCALE GENOMIC DNA]</scope>
</reference>